<reference evidence="1 2" key="1">
    <citation type="journal article" date="2005" name="Nucleic Acids Res.">
        <title>Genomic blueprint of Hahella chejuensis, a marine microbe producing an algicidal agent.</title>
        <authorList>
            <person name="Jeong H."/>
            <person name="Yim J.H."/>
            <person name="Lee C."/>
            <person name="Choi S.-H."/>
            <person name="Park Y.K."/>
            <person name="Yoon S.H."/>
            <person name="Hur C.-G."/>
            <person name="Kang H.-Y."/>
            <person name="Kim D."/>
            <person name="Lee H.H."/>
            <person name="Park K.H."/>
            <person name="Park S.-H."/>
            <person name="Park H.-S."/>
            <person name="Lee H.K."/>
            <person name="Oh T.K."/>
            <person name="Kim J.F."/>
        </authorList>
    </citation>
    <scope>NUCLEOTIDE SEQUENCE [LARGE SCALE GENOMIC DNA]</scope>
    <source>
        <strain evidence="1 2">KCTC 2396</strain>
    </source>
</reference>
<dbReference type="AlphaFoldDB" id="Q2SB17"/>
<organism evidence="1 2">
    <name type="scientific">Hahella chejuensis (strain KCTC 2396)</name>
    <dbReference type="NCBI Taxonomy" id="349521"/>
    <lineage>
        <taxon>Bacteria</taxon>
        <taxon>Pseudomonadati</taxon>
        <taxon>Pseudomonadota</taxon>
        <taxon>Gammaproteobacteria</taxon>
        <taxon>Oceanospirillales</taxon>
        <taxon>Hahellaceae</taxon>
        <taxon>Hahella</taxon>
    </lineage>
</organism>
<dbReference type="STRING" id="349521.HCH_05494"/>
<evidence type="ECO:0000313" key="2">
    <source>
        <dbReference type="Proteomes" id="UP000000238"/>
    </source>
</evidence>
<dbReference type="Proteomes" id="UP000000238">
    <property type="component" value="Chromosome"/>
</dbReference>
<gene>
    <name evidence="1" type="ordered locus">HCH_05494</name>
</gene>
<dbReference type="KEGG" id="hch:HCH_05494"/>
<protein>
    <submittedName>
        <fullName evidence="1">Uncharacterized protein</fullName>
    </submittedName>
</protein>
<sequence>MNLEKLKEQVCKARTVFEAHGREISDIYLGRFPCCACRAASDILGTWLTAHGYDNVTFVSGLRGEEPHAWLEMEGLIVDITADQFIDGPGRIYIGADKRFHDQFGLQATSECCLSSVFEAPYRAFAAYMESTLEFTPLPPPMYAPNAMQSMEI</sequence>
<name>Q2SB17_HAHCH</name>
<dbReference type="HOGENOM" id="CLU_128701_0_0_6"/>
<accession>Q2SB17</accession>
<dbReference type="OrthoDB" id="9155675at2"/>
<dbReference type="EMBL" id="CP000155">
    <property type="protein sequence ID" value="ABC32157.1"/>
    <property type="molecule type" value="Genomic_DNA"/>
</dbReference>
<proteinExistence type="predicted"/>
<evidence type="ECO:0000313" key="1">
    <source>
        <dbReference type="EMBL" id="ABC32157.1"/>
    </source>
</evidence>
<dbReference type="RefSeq" id="WP_011399220.1">
    <property type="nucleotide sequence ID" value="NC_007645.1"/>
</dbReference>
<keyword evidence="2" id="KW-1185">Reference proteome</keyword>
<dbReference type="eggNOG" id="ENOG50335RW">
    <property type="taxonomic scope" value="Bacteria"/>
</dbReference>